<proteinExistence type="predicted"/>
<reference evidence="1" key="1">
    <citation type="submission" date="2022-10" db="EMBL/GenBank/DDBJ databases">
        <title>Genome sequences of endogenous nimaviruses in decapod crustaceans.</title>
        <authorList>
            <person name="Kawato S."/>
            <person name="Nozaki R."/>
            <person name="Kondo H."/>
            <person name="Hirono I."/>
        </authorList>
    </citation>
    <scope>NUCLEOTIDE SEQUENCE</scope>
    <source>
        <strain evidence="1">Toyama2020</strain>
    </source>
</reference>
<accession>A0A9C7F8M2</accession>
<sequence>MATQILEEYIKNTASSVIQVAEAVEKLKGVQNPEEAAALAIALYGTPPKPSAANVAVAISSNPERSNKVLMDMSVARVGQENNRHRVETAIEDICGAMEDVTGSGFRFKQQHYHMTQIKDENKVYIQMVDDHTPQVAAGKYVMETINGGSNTNEIGLQCFRSPATLQAVKNKLKDIFANVQQTSNNNDFSNFVSAVANNGNMGALINWADKVENIITLQQRNNFGLNKNIGDDVLYSRNAGICRVAVKDISQLVGVSYCVPATQLTLAEDIMKFKKAADVCFDVLMSDTIERIITNFLFYVNFKVVEGTDKEKFVKERLASMSGLSNAPITIIRRSAQDTLFGMCYLFKVLPTELVACILNFPTAPSNYGVSGTCLASTLTNYGTNFDKSWVLFNNVIGERLAAVKDLNSKHRRLDSLDATANLTGPVYVLVLDLARTFSCQKTCSDNFLHEIREQYLLWNKFVEAAHQQ</sequence>
<organism evidence="1">
    <name type="scientific">Pasiphaea japonica whispovirus</name>
    <dbReference type="NCBI Taxonomy" id="2984286"/>
    <lineage>
        <taxon>Viruses</taxon>
        <taxon>Viruses incertae sedis</taxon>
        <taxon>Naldaviricetes</taxon>
        <taxon>Nimaviridae</taxon>
        <taxon>Whispovirus</taxon>
    </lineage>
</organism>
<evidence type="ECO:0000313" key="1">
    <source>
        <dbReference type="EMBL" id="BDT63540.1"/>
    </source>
</evidence>
<name>A0A9C7F8M2_9VIRU</name>
<dbReference type="EMBL" id="LC738885">
    <property type="protein sequence ID" value="BDT63540.1"/>
    <property type="molecule type" value="Genomic_DNA"/>
</dbReference>
<protein>
    <submittedName>
        <fullName evidence="1">Wsv308-like protein</fullName>
    </submittedName>
</protein>